<organism evidence="3 4">
    <name type="scientific">Cuscuta australis</name>
    <dbReference type="NCBI Taxonomy" id="267555"/>
    <lineage>
        <taxon>Eukaryota</taxon>
        <taxon>Viridiplantae</taxon>
        <taxon>Streptophyta</taxon>
        <taxon>Embryophyta</taxon>
        <taxon>Tracheophyta</taxon>
        <taxon>Spermatophyta</taxon>
        <taxon>Magnoliopsida</taxon>
        <taxon>eudicotyledons</taxon>
        <taxon>Gunneridae</taxon>
        <taxon>Pentapetalae</taxon>
        <taxon>asterids</taxon>
        <taxon>lamiids</taxon>
        <taxon>Solanales</taxon>
        <taxon>Convolvulaceae</taxon>
        <taxon>Cuscuteae</taxon>
        <taxon>Cuscuta</taxon>
        <taxon>Cuscuta subgen. Grammica</taxon>
        <taxon>Cuscuta sect. Cleistogrammica</taxon>
    </lineage>
</organism>
<dbReference type="Proteomes" id="UP000249390">
    <property type="component" value="Unassembled WGS sequence"/>
</dbReference>
<dbReference type="EMBL" id="NQVE01000162">
    <property type="protein sequence ID" value="RAL42661.1"/>
    <property type="molecule type" value="Genomic_DNA"/>
</dbReference>
<keyword evidence="2" id="KW-1133">Transmembrane helix</keyword>
<evidence type="ECO:0000256" key="1">
    <source>
        <dbReference type="SAM" id="MobiDB-lite"/>
    </source>
</evidence>
<accession>A0A328DEK0</accession>
<name>A0A328DEK0_9ASTE</name>
<comment type="caution">
    <text evidence="3">The sequence shown here is derived from an EMBL/GenBank/DDBJ whole genome shotgun (WGS) entry which is preliminary data.</text>
</comment>
<keyword evidence="4" id="KW-1185">Reference proteome</keyword>
<evidence type="ECO:0000313" key="3">
    <source>
        <dbReference type="EMBL" id="RAL42661.1"/>
    </source>
</evidence>
<evidence type="ECO:0000256" key="2">
    <source>
        <dbReference type="SAM" id="Phobius"/>
    </source>
</evidence>
<keyword evidence="2" id="KW-0812">Transmembrane</keyword>
<feature type="region of interest" description="Disordered" evidence="1">
    <location>
        <begin position="1"/>
        <end position="31"/>
    </location>
</feature>
<keyword evidence="2" id="KW-0472">Membrane</keyword>
<dbReference type="AlphaFoldDB" id="A0A328DEK0"/>
<proteinExistence type="predicted"/>
<sequence>MSRTAEASSPVPAGEGRQREEDDGDEDHGGVHPAMKAVVFASMAGAMTWTVARGNTAAELPRLDEPSEVALHLLVTALLLVSLILLLAMALTGCVHAVGKFRKSRKTTSFFYQENQSASPLLLV</sequence>
<reference evidence="3 4" key="1">
    <citation type="submission" date="2018-06" db="EMBL/GenBank/DDBJ databases">
        <title>The Genome of Cuscuta australis (Dodder) Provides Insight into the Evolution of Plant Parasitism.</title>
        <authorList>
            <person name="Liu H."/>
        </authorList>
    </citation>
    <scope>NUCLEOTIDE SEQUENCE [LARGE SCALE GENOMIC DNA]</scope>
    <source>
        <strain evidence="4">cv. Yunnan</strain>
        <tissue evidence="3">Vines</tissue>
    </source>
</reference>
<gene>
    <name evidence="3" type="ORF">DM860_009168</name>
</gene>
<protein>
    <submittedName>
        <fullName evidence="3">Uncharacterized protein</fullName>
    </submittedName>
</protein>
<feature type="transmembrane region" description="Helical" evidence="2">
    <location>
        <begin position="69"/>
        <end position="98"/>
    </location>
</feature>
<evidence type="ECO:0000313" key="4">
    <source>
        <dbReference type="Proteomes" id="UP000249390"/>
    </source>
</evidence>